<feature type="transmembrane region" description="Helical" evidence="1">
    <location>
        <begin position="983"/>
        <end position="1002"/>
    </location>
</feature>
<feature type="transmembrane region" description="Helical" evidence="1">
    <location>
        <begin position="505"/>
        <end position="530"/>
    </location>
</feature>
<feature type="transmembrane region" description="Helical" evidence="1">
    <location>
        <begin position="323"/>
        <end position="344"/>
    </location>
</feature>
<keyword evidence="3" id="KW-1185">Reference proteome</keyword>
<feature type="transmembrane region" description="Helical" evidence="1">
    <location>
        <begin position="386"/>
        <end position="407"/>
    </location>
</feature>
<keyword evidence="1" id="KW-1133">Transmembrane helix</keyword>
<feature type="transmembrane region" description="Helical" evidence="1">
    <location>
        <begin position="943"/>
        <end position="963"/>
    </location>
</feature>
<sequence>MSKVMVSTGCVSFVIFCLGIVSVFLGVARMYYVAVLALVTSLLFKLISILLWIPVRVSFDWDLRGEMYSALHAYYKTDNASPGIDKYLSDNNLGFNTLFYQGKCCLLQSSVFTTLRSTLVLWRDWPWTCYPCEYEKGVRWQILQSHSTAMCPGVSAYTEECTTTVLDSTLHRYDTTAVVFSAIMILLEVLLIIILDRAYKVRVDPKEGEQARGLFSSLFLNNRFINDTTMPKCKYFALGLCLFKVVSLLLEVIMTVGIILEKFEPGYFDGTEQEFLNDVFSGDISLGYVTHALGMLLLTLTVISFVLNLFTIIAVLRKWKYFLFALLFVTIVLWACNVVILGLLSRVLDVAYCCDKSPNCSYRTDTDSDSFQQFCTKVYHDKIHKVIGVSIAYVITMIILQVVCVVLSDRLYKRLQEQSDQDKDASGILSSVWTASTNNRFINQNRMPNFTNLAAIFMSFKGITMVCELVVSIGIILQKFSPDYFYTTEMVYLNDIYSGDLTLGYVIHVTAIVMFCVILLSLGLGVLGVIAVYKGWRRVMSVVVILTLLLSITEGICLGLLSLVLSVAYCCDYGSSCTFYASSSTLSLENLCKHGFQGAVYNVVGTFIGFIVVHLVLQIVVMGLADRIYKRVSTNLNKGIDIKDHGLFRTILRKFVNNRLINQEKMPDFTLMAFVYVAGNILMTAIDISAWIAILLYVVRYDSQLDGMYVGTLYLAEMTRGASITLLVIIPISSIFNVCKVVWCVIKYDTGLLWSTLPEILRLVVDSVILGLYAQLLESIRLSDRDIYRGMYGLTLAYLCVNIAAQLVLFAIKDRLHKRIETSSSVTDSSGLITRLWRAVVRHRFFETDSGKTNKTALGFCFLSCCLVVWEIAVWVAVLLQAESPGYLHGTFRTELGQEYDDDSFWRLLVTLLVLEWFYVIFHVVTVIAVIKRRRPFLYGASGLLSCILVSDLVTSGIASDWLDKAYNCSSSSKFCSTHVSKLYELCGVFIGLNIVHLCLVVSNRSSTHPT</sequence>
<comment type="caution">
    <text evidence="2">The sequence shown here is derived from an EMBL/GenBank/DDBJ whole genome shotgun (WGS) entry which is preliminary data.</text>
</comment>
<name>A0A210QQV0_MIZYE</name>
<dbReference type="AlphaFoldDB" id="A0A210QQV0"/>
<feature type="transmembrane region" description="Helical" evidence="1">
    <location>
        <begin position="905"/>
        <end position="931"/>
    </location>
</feature>
<protein>
    <submittedName>
        <fullName evidence="2">Uncharacterized protein</fullName>
    </submittedName>
</protein>
<feature type="transmembrane region" description="Helical" evidence="1">
    <location>
        <begin position="542"/>
        <end position="569"/>
    </location>
</feature>
<feature type="transmembrane region" description="Helical" evidence="1">
    <location>
        <begin position="177"/>
        <end position="195"/>
    </location>
</feature>
<accession>A0A210QQV0</accession>
<feature type="transmembrane region" description="Helical" evidence="1">
    <location>
        <begin position="760"/>
        <end position="777"/>
    </location>
</feature>
<organism evidence="2 3">
    <name type="scientific">Mizuhopecten yessoensis</name>
    <name type="common">Japanese scallop</name>
    <name type="synonym">Patinopecten yessoensis</name>
    <dbReference type="NCBI Taxonomy" id="6573"/>
    <lineage>
        <taxon>Eukaryota</taxon>
        <taxon>Metazoa</taxon>
        <taxon>Spiralia</taxon>
        <taxon>Lophotrochozoa</taxon>
        <taxon>Mollusca</taxon>
        <taxon>Bivalvia</taxon>
        <taxon>Autobranchia</taxon>
        <taxon>Pteriomorphia</taxon>
        <taxon>Pectinida</taxon>
        <taxon>Pectinoidea</taxon>
        <taxon>Pectinidae</taxon>
        <taxon>Mizuhopecten</taxon>
    </lineage>
</organism>
<evidence type="ECO:0000313" key="2">
    <source>
        <dbReference type="EMBL" id="OWF51088.1"/>
    </source>
</evidence>
<evidence type="ECO:0000313" key="3">
    <source>
        <dbReference type="Proteomes" id="UP000242188"/>
    </source>
</evidence>
<feature type="transmembrane region" description="Helical" evidence="1">
    <location>
        <begin position="32"/>
        <end position="53"/>
    </location>
</feature>
<keyword evidence="1" id="KW-0472">Membrane</keyword>
<feature type="transmembrane region" description="Helical" evidence="1">
    <location>
        <begin position="789"/>
        <end position="812"/>
    </location>
</feature>
<feature type="transmembrane region" description="Helical" evidence="1">
    <location>
        <begin position="450"/>
        <end position="477"/>
    </location>
</feature>
<gene>
    <name evidence="2" type="ORF">KP79_PYT03520</name>
</gene>
<feature type="transmembrane region" description="Helical" evidence="1">
    <location>
        <begin position="235"/>
        <end position="260"/>
    </location>
</feature>
<dbReference type="Proteomes" id="UP000242188">
    <property type="component" value="Unassembled WGS sequence"/>
</dbReference>
<feature type="transmembrane region" description="Helical" evidence="1">
    <location>
        <begin position="857"/>
        <end position="880"/>
    </location>
</feature>
<feature type="transmembrane region" description="Helical" evidence="1">
    <location>
        <begin position="292"/>
        <end position="316"/>
    </location>
</feature>
<reference evidence="2 3" key="1">
    <citation type="journal article" date="2017" name="Nat. Ecol. Evol.">
        <title>Scallop genome provides insights into evolution of bilaterian karyotype and development.</title>
        <authorList>
            <person name="Wang S."/>
            <person name="Zhang J."/>
            <person name="Jiao W."/>
            <person name="Li J."/>
            <person name="Xun X."/>
            <person name="Sun Y."/>
            <person name="Guo X."/>
            <person name="Huan P."/>
            <person name="Dong B."/>
            <person name="Zhang L."/>
            <person name="Hu X."/>
            <person name="Sun X."/>
            <person name="Wang J."/>
            <person name="Zhao C."/>
            <person name="Wang Y."/>
            <person name="Wang D."/>
            <person name="Huang X."/>
            <person name="Wang R."/>
            <person name="Lv J."/>
            <person name="Li Y."/>
            <person name="Zhang Z."/>
            <person name="Liu B."/>
            <person name="Lu W."/>
            <person name="Hui Y."/>
            <person name="Liang J."/>
            <person name="Zhou Z."/>
            <person name="Hou R."/>
            <person name="Li X."/>
            <person name="Liu Y."/>
            <person name="Li H."/>
            <person name="Ning X."/>
            <person name="Lin Y."/>
            <person name="Zhao L."/>
            <person name="Xing Q."/>
            <person name="Dou J."/>
            <person name="Li Y."/>
            <person name="Mao J."/>
            <person name="Guo H."/>
            <person name="Dou H."/>
            <person name="Li T."/>
            <person name="Mu C."/>
            <person name="Jiang W."/>
            <person name="Fu Q."/>
            <person name="Fu X."/>
            <person name="Miao Y."/>
            <person name="Liu J."/>
            <person name="Yu Q."/>
            <person name="Li R."/>
            <person name="Liao H."/>
            <person name="Li X."/>
            <person name="Kong Y."/>
            <person name="Jiang Z."/>
            <person name="Chourrout D."/>
            <person name="Li R."/>
            <person name="Bao Z."/>
        </authorList>
    </citation>
    <scope>NUCLEOTIDE SEQUENCE [LARGE SCALE GENOMIC DNA]</scope>
    <source>
        <strain evidence="2 3">PY_sf001</strain>
    </source>
</reference>
<evidence type="ECO:0000256" key="1">
    <source>
        <dbReference type="SAM" id="Phobius"/>
    </source>
</evidence>
<feature type="transmembrane region" description="Helical" evidence="1">
    <location>
        <begin position="6"/>
        <end position="25"/>
    </location>
</feature>
<feature type="transmembrane region" description="Helical" evidence="1">
    <location>
        <begin position="669"/>
        <end position="698"/>
    </location>
</feature>
<dbReference type="OrthoDB" id="10581927at2759"/>
<proteinExistence type="predicted"/>
<keyword evidence="1" id="KW-0812">Transmembrane</keyword>
<feature type="transmembrane region" description="Helical" evidence="1">
    <location>
        <begin position="599"/>
        <end position="625"/>
    </location>
</feature>
<dbReference type="EMBL" id="NEDP02002365">
    <property type="protein sequence ID" value="OWF51088.1"/>
    <property type="molecule type" value="Genomic_DNA"/>
</dbReference>
<feature type="transmembrane region" description="Helical" evidence="1">
    <location>
        <begin position="718"/>
        <end position="739"/>
    </location>
</feature>